<feature type="compositionally biased region" description="Pro residues" evidence="1">
    <location>
        <begin position="220"/>
        <end position="231"/>
    </location>
</feature>
<keyword evidence="3" id="KW-1185">Reference proteome</keyword>
<protein>
    <submittedName>
        <fullName evidence="2">Uncharacterized protein</fullName>
    </submittedName>
</protein>
<reference evidence="2" key="2">
    <citation type="submission" date="2013-10" db="EMBL/GenBank/DDBJ databases">
        <authorList>
            <person name="Aslett M."/>
        </authorList>
    </citation>
    <scope>NUCLEOTIDE SEQUENCE [LARGE SCALE GENOMIC DNA]</scope>
    <source>
        <strain evidence="2">Houghton</strain>
    </source>
</reference>
<evidence type="ECO:0000256" key="1">
    <source>
        <dbReference type="SAM" id="MobiDB-lite"/>
    </source>
</evidence>
<dbReference type="VEuPathDB" id="ToxoDB:EMH_0040440"/>
<name>U6JUG8_9EIME</name>
<dbReference type="Proteomes" id="UP000030744">
    <property type="component" value="Unassembled WGS sequence"/>
</dbReference>
<reference evidence="2" key="1">
    <citation type="submission" date="2013-10" db="EMBL/GenBank/DDBJ databases">
        <title>Genomic analysis of the causative agents of coccidiosis in chickens.</title>
        <authorList>
            <person name="Reid A.J."/>
            <person name="Blake D."/>
            <person name="Billington K."/>
            <person name="Browne H."/>
            <person name="Dunn M."/>
            <person name="Hung S."/>
            <person name="Kawahara F."/>
            <person name="Miranda-Saavedra D."/>
            <person name="Mourier T."/>
            <person name="Nagra H."/>
            <person name="Otto T.D."/>
            <person name="Rawlings N."/>
            <person name="Sanchez A."/>
            <person name="Sanders M."/>
            <person name="Subramaniam C."/>
            <person name="Tay Y."/>
            <person name="Dear P."/>
            <person name="Doerig C."/>
            <person name="Gruber A."/>
            <person name="Parkinson J."/>
            <person name="Shirley M."/>
            <person name="Wan K.L."/>
            <person name="Berriman M."/>
            <person name="Tomley F."/>
            <person name="Pain A."/>
        </authorList>
    </citation>
    <scope>NUCLEOTIDE SEQUENCE [LARGE SCALE GENOMIC DNA]</scope>
    <source>
        <strain evidence="2">Houghton</strain>
    </source>
</reference>
<organism evidence="2 3">
    <name type="scientific">Eimeria mitis</name>
    <dbReference type="NCBI Taxonomy" id="44415"/>
    <lineage>
        <taxon>Eukaryota</taxon>
        <taxon>Sar</taxon>
        <taxon>Alveolata</taxon>
        <taxon>Apicomplexa</taxon>
        <taxon>Conoidasida</taxon>
        <taxon>Coccidia</taxon>
        <taxon>Eucoccidiorida</taxon>
        <taxon>Eimeriorina</taxon>
        <taxon>Eimeriidae</taxon>
        <taxon>Eimeria</taxon>
    </lineage>
</organism>
<sequence>MPNLVASPEFYDDEAVGPFPARFDFWFPVVKAGRRRSCSPLCSRLIGKPWLGAAAVTQISSPCFLFPVLYFVPEVIDNNLRYCLPCAQQPNNCGGADDGGEGAKNSGQQSQDQDGTSTSDGRRVDGAAVAEGQRPPLPPYRYPPLYGAGGPGGPEERRRERRGPRRGPRDRDPSPHGHRNAGEEAGPSHQPAHGPSSPAGAEGGGDAADDSGRRLDDPLEPPPPYEPPEPWRFPIGFPDEPPPPYEPPDAGGRRRRREHRDDQPGPSQDTRRFGLGAMFRRPVYEFPRIKDPRARDDLNNIMVFLKDLKHPHHGHRRGMFTVLFGDFSFTVKVWERNLNNIGGDLEDQLLELVEEFGRQPGFVTRRVNFVTEVDGETLGDVGMQIDGESRPRLEYQRMQNEGPRGWHVIAHNPTARTRQCTGEEKTFRVDKGAKKDGIRTVPLRLQF</sequence>
<feature type="compositionally biased region" description="Low complexity" evidence="1">
    <location>
        <begin position="106"/>
        <end position="119"/>
    </location>
</feature>
<proteinExistence type="predicted"/>
<dbReference type="EMBL" id="HG681345">
    <property type="protein sequence ID" value="CDJ28386.1"/>
    <property type="molecule type" value="Genomic_DNA"/>
</dbReference>
<feature type="region of interest" description="Disordered" evidence="1">
    <location>
        <begin position="97"/>
        <end position="274"/>
    </location>
</feature>
<accession>U6JUG8</accession>
<dbReference type="OrthoDB" id="10682268at2759"/>
<gene>
    <name evidence="2" type="ORF">EMH_0040440</name>
</gene>
<dbReference type="RefSeq" id="XP_013350960.1">
    <property type="nucleotide sequence ID" value="XM_013495506.1"/>
</dbReference>
<dbReference type="GeneID" id="25378788"/>
<feature type="compositionally biased region" description="Low complexity" evidence="1">
    <location>
        <begin position="191"/>
        <end position="200"/>
    </location>
</feature>
<dbReference type="AlphaFoldDB" id="U6JUG8"/>
<evidence type="ECO:0000313" key="2">
    <source>
        <dbReference type="EMBL" id="CDJ28386.1"/>
    </source>
</evidence>
<evidence type="ECO:0000313" key="3">
    <source>
        <dbReference type="Proteomes" id="UP000030744"/>
    </source>
</evidence>